<dbReference type="Gene3D" id="3.30.1120.10">
    <property type="match status" value="1"/>
</dbReference>
<dbReference type="SUPFAM" id="SSF53649">
    <property type="entry name" value="Alkaline phosphatase-like"/>
    <property type="match status" value="1"/>
</dbReference>
<name>A0A1A9I2F6_9BACT</name>
<evidence type="ECO:0000256" key="1">
    <source>
        <dbReference type="ARBA" id="ARBA00001913"/>
    </source>
</evidence>
<dbReference type="AlphaFoldDB" id="A0A1A9I2F6"/>
<keyword evidence="5" id="KW-0378">Hydrolase</keyword>
<dbReference type="GO" id="GO:0046872">
    <property type="term" value="F:metal ion binding"/>
    <property type="evidence" value="ECO:0007669"/>
    <property type="project" value="UniProtKB-KW"/>
</dbReference>
<dbReference type="OrthoDB" id="9764377at2"/>
<evidence type="ECO:0000313" key="8">
    <source>
        <dbReference type="EMBL" id="ANH81713.1"/>
    </source>
</evidence>
<keyword evidence="3" id="KW-0479">Metal-binding</keyword>
<dbReference type="Proteomes" id="UP000077667">
    <property type="component" value="Chromosome"/>
</dbReference>
<keyword evidence="9" id="KW-1185">Reference proteome</keyword>
<comment type="cofactor">
    <cofactor evidence="1">
        <name>Ca(2+)</name>
        <dbReference type="ChEBI" id="CHEBI:29108"/>
    </cofactor>
</comment>
<keyword evidence="4" id="KW-0732">Signal</keyword>
<organism evidence="8 9">
    <name type="scientific">Niabella ginsenosidivorans</name>
    <dbReference type="NCBI Taxonomy" id="1176587"/>
    <lineage>
        <taxon>Bacteria</taxon>
        <taxon>Pseudomonadati</taxon>
        <taxon>Bacteroidota</taxon>
        <taxon>Chitinophagia</taxon>
        <taxon>Chitinophagales</taxon>
        <taxon>Chitinophagaceae</taxon>
        <taxon>Niabella</taxon>
    </lineage>
</organism>
<evidence type="ECO:0000259" key="7">
    <source>
        <dbReference type="Pfam" id="PF00884"/>
    </source>
</evidence>
<evidence type="ECO:0000256" key="4">
    <source>
        <dbReference type="ARBA" id="ARBA00022729"/>
    </source>
</evidence>
<dbReference type="GO" id="GO:0004065">
    <property type="term" value="F:arylsulfatase activity"/>
    <property type="evidence" value="ECO:0007669"/>
    <property type="project" value="TreeGrafter"/>
</dbReference>
<evidence type="ECO:0000256" key="3">
    <source>
        <dbReference type="ARBA" id="ARBA00022723"/>
    </source>
</evidence>
<dbReference type="PANTHER" id="PTHR42693:SF42">
    <property type="entry name" value="ARYLSULFATASE G"/>
    <property type="match status" value="1"/>
</dbReference>
<accession>A0A1A9I2F6</accession>
<reference evidence="8 9" key="1">
    <citation type="submission" date="2016-05" db="EMBL/GenBank/DDBJ databases">
        <title>Niabella ginsenosidivorans BS26 whole genome sequencing.</title>
        <authorList>
            <person name="Im W.T."/>
            <person name="Siddiqi M.Z."/>
        </authorList>
    </citation>
    <scope>NUCLEOTIDE SEQUENCE [LARGE SCALE GENOMIC DNA]</scope>
    <source>
        <strain evidence="8 9">BS26</strain>
    </source>
</reference>
<evidence type="ECO:0000256" key="5">
    <source>
        <dbReference type="ARBA" id="ARBA00022801"/>
    </source>
</evidence>
<dbReference type="InterPro" id="IPR050738">
    <property type="entry name" value="Sulfatase"/>
</dbReference>
<dbReference type="InterPro" id="IPR024607">
    <property type="entry name" value="Sulfatase_CS"/>
</dbReference>
<dbReference type="EMBL" id="CP015772">
    <property type="protein sequence ID" value="ANH81713.1"/>
    <property type="molecule type" value="Genomic_DNA"/>
</dbReference>
<dbReference type="STRING" id="1176587.A8C56_12615"/>
<protein>
    <recommendedName>
        <fullName evidence="7">Sulfatase N-terminal domain-containing protein</fullName>
    </recommendedName>
</protein>
<proteinExistence type="inferred from homology"/>
<evidence type="ECO:0000256" key="6">
    <source>
        <dbReference type="ARBA" id="ARBA00022837"/>
    </source>
</evidence>
<dbReference type="Gene3D" id="3.40.720.10">
    <property type="entry name" value="Alkaline Phosphatase, subunit A"/>
    <property type="match status" value="1"/>
</dbReference>
<dbReference type="PROSITE" id="PS00523">
    <property type="entry name" value="SULFATASE_1"/>
    <property type="match status" value="1"/>
</dbReference>
<dbReference type="InterPro" id="IPR017850">
    <property type="entry name" value="Alkaline_phosphatase_core_sf"/>
</dbReference>
<dbReference type="KEGG" id="nia:A8C56_12615"/>
<dbReference type="InterPro" id="IPR000917">
    <property type="entry name" value="Sulfatase_N"/>
</dbReference>
<feature type="domain" description="Sulfatase N-terminal" evidence="7">
    <location>
        <begin position="66"/>
        <end position="417"/>
    </location>
</feature>
<dbReference type="Pfam" id="PF00884">
    <property type="entry name" value="Sulfatase"/>
    <property type="match status" value="1"/>
</dbReference>
<gene>
    <name evidence="8" type="ORF">A8C56_12615</name>
</gene>
<comment type="similarity">
    <text evidence="2">Belongs to the sulfatase family.</text>
</comment>
<evidence type="ECO:0000256" key="2">
    <source>
        <dbReference type="ARBA" id="ARBA00008779"/>
    </source>
</evidence>
<dbReference type="CDD" id="cd16144">
    <property type="entry name" value="ARS_like"/>
    <property type="match status" value="1"/>
</dbReference>
<evidence type="ECO:0000313" key="9">
    <source>
        <dbReference type="Proteomes" id="UP000077667"/>
    </source>
</evidence>
<dbReference type="PANTHER" id="PTHR42693">
    <property type="entry name" value="ARYLSULFATASE FAMILY MEMBER"/>
    <property type="match status" value="1"/>
</dbReference>
<keyword evidence="6" id="KW-0106">Calcium</keyword>
<sequence length="527" mass="59410">MLLREEPCSMILFGKNYYKMKTVENIERKQKKVRSLLKWKIAILCQALTCMAFAQGVVQTLHRHRPNIVFILADDLGWMDITPYGSTFYETPNLSRLAKEGMRFTNAYAASPVCSPTRASIMTGKHPVSMGLTDYIGAPDPQKILDNPKLRARYPFLPAPSVSKMPLGEITIAEALKKANYTTFIAGKWHLGDSAAYWPEHQGFDINKGGNSMGHPNLNAKKRYNGYFSPYGNPRLDDGPDGEYLPLRLAEETTRFIEANKEQPFFVYLSFYSVHTPLQTTKELERKYTDKKEKLKLDDRFENQGELKVRANQSNVIYAGMVDAMDQAIGRVLDKLTELKLDKNTLIIFFSDNGGLSTSEGHPTSNAPLRTGKGWLYEGGIREPLIVKWPGIIKPNTINTTPVMSTDFYPTLLQAANLSLMPQQHTGGISILPLFKGGIIAPRSLFWHYPHFSPQGGTPSSAVQEKGWKLIHSYVGDKYELYNLEKDISEKINLADRYPRKVSALKSQLFGWLKQQGALYPTPFPAN</sequence>